<organism evidence="1 2">
    <name type="scientific">Flaviaesturariibacter amylovorans</name>
    <dbReference type="NCBI Taxonomy" id="1084520"/>
    <lineage>
        <taxon>Bacteria</taxon>
        <taxon>Pseudomonadati</taxon>
        <taxon>Bacteroidota</taxon>
        <taxon>Chitinophagia</taxon>
        <taxon>Chitinophagales</taxon>
        <taxon>Chitinophagaceae</taxon>
        <taxon>Flaviaestuariibacter</taxon>
    </lineage>
</organism>
<sequence>MFLKLDHQEMDIYKATRAFVLSCYRLSKSFPVEEKFAMCQQLRRAALSVHLNVAEGASRKTAPDRKRFREIARWSLIEIDALLDIASDLDYCQKENLVDLGTLLVRCFQMLSKMMN</sequence>
<dbReference type="Proteomes" id="UP001501725">
    <property type="component" value="Unassembled WGS sequence"/>
</dbReference>
<dbReference type="InterPro" id="IPR036583">
    <property type="entry name" value="23S_rRNA_IVS_sf"/>
</dbReference>
<dbReference type="RefSeq" id="WP_345253126.1">
    <property type="nucleotide sequence ID" value="NZ_BAABGY010000002.1"/>
</dbReference>
<keyword evidence="2" id="KW-1185">Reference proteome</keyword>
<evidence type="ECO:0000313" key="1">
    <source>
        <dbReference type="EMBL" id="GAA4320122.1"/>
    </source>
</evidence>
<evidence type="ECO:0000313" key="2">
    <source>
        <dbReference type="Proteomes" id="UP001501725"/>
    </source>
</evidence>
<dbReference type="EMBL" id="BAABGY010000002">
    <property type="protein sequence ID" value="GAA4320122.1"/>
    <property type="molecule type" value="Genomic_DNA"/>
</dbReference>
<dbReference type="NCBIfam" id="TIGR02436">
    <property type="entry name" value="four helix bundle protein"/>
    <property type="match status" value="1"/>
</dbReference>
<proteinExistence type="predicted"/>
<gene>
    <name evidence="1" type="ORF">GCM10023184_05160</name>
</gene>
<dbReference type="PANTHER" id="PTHR38471">
    <property type="entry name" value="FOUR HELIX BUNDLE PROTEIN"/>
    <property type="match status" value="1"/>
</dbReference>
<accession>A0ABP8G9H0</accession>
<protein>
    <submittedName>
        <fullName evidence="1">Four helix bundle protein</fullName>
    </submittedName>
</protein>
<dbReference type="SUPFAM" id="SSF158446">
    <property type="entry name" value="IVS-encoded protein-like"/>
    <property type="match status" value="1"/>
</dbReference>
<dbReference type="Pfam" id="PF05635">
    <property type="entry name" value="23S_rRNA_IVP"/>
    <property type="match status" value="1"/>
</dbReference>
<dbReference type="CDD" id="cd16377">
    <property type="entry name" value="23S_rRNA_IVP_like"/>
    <property type="match status" value="1"/>
</dbReference>
<dbReference type="PANTHER" id="PTHR38471:SF2">
    <property type="entry name" value="FOUR HELIX BUNDLE PROTEIN"/>
    <property type="match status" value="1"/>
</dbReference>
<name>A0ABP8G9H0_9BACT</name>
<comment type="caution">
    <text evidence="1">The sequence shown here is derived from an EMBL/GenBank/DDBJ whole genome shotgun (WGS) entry which is preliminary data.</text>
</comment>
<dbReference type="Gene3D" id="1.20.1440.60">
    <property type="entry name" value="23S rRNA-intervening sequence"/>
    <property type="match status" value="1"/>
</dbReference>
<reference evidence="2" key="1">
    <citation type="journal article" date="2019" name="Int. J. Syst. Evol. Microbiol.">
        <title>The Global Catalogue of Microorganisms (GCM) 10K type strain sequencing project: providing services to taxonomists for standard genome sequencing and annotation.</title>
        <authorList>
            <consortium name="The Broad Institute Genomics Platform"/>
            <consortium name="The Broad Institute Genome Sequencing Center for Infectious Disease"/>
            <person name="Wu L."/>
            <person name="Ma J."/>
        </authorList>
    </citation>
    <scope>NUCLEOTIDE SEQUENCE [LARGE SCALE GENOMIC DNA]</scope>
    <source>
        <strain evidence="2">JCM 17919</strain>
    </source>
</reference>
<dbReference type="InterPro" id="IPR012657">
    <property type="entry name" value="23S_rRNA-intervening_sequence"/>
</dbReference>